<accession>A0A540NBM8</accession>
<dbReference type="EMBL" id="VIEB01000077">
    <property type="protein sequence ID" value="TQE07993.1"/>
    <property type="molecule type" value="Genomic_DNA"/>
</dbReference>
<sequence>MASGSVPSRSTFFSGVVTSALNLLLWHRHLCAPPSSSTLRPPRRGGTNRDPVTAVKIEEYGVVGRQVPTQNPRPDNCPPRHRPKPQETRATLPLPRRFQFPISTIS</sequence>
<feature type="region of interest" description="Disordered" evidence="1">
    <location>
        <begin position="33"/>
        <end position="53"/>
    </location>
</feature>
<evidence type="ECO:0000313" key="3">
    <source>
        <dbReference type="Proteomes" id="UP000315295"/>
    </source>
</evidence>
<organism evidence="2 3">
    <name type="scientific">Malus baccata</name>
    <name type="common">Siberian crab apple</name>
    <name type="synonym">Pyrus baccata</name>
    <dbReference type="NCBI Taxonomy" id="106549"/>
    <lineage>
        <taxon>Eukaryota</taxon>
        <taxon>Viridiplantae</taxon>
        <taxon>Streptophyta</taxon>
        <taxon>Embryophyta</taxon>
        <taxon>Tracheophyta</taxon>
        <taxon>Spermatophyta</taxon>
        <taxon>Magnoliopsida</taxon>
        <taxon>eudicotyledons</taxon>
        <taxon>Gunneridae</taxon>
        <taxon>Pentapetalae</taxon>
        <taxon>rosids</taxon>
        <taxon>fabids</taxon>
        <taxon>Rosales</taxon>
        <taxon>Rosaceae</taxon>
        <taxon>Amygdaloideae</taxon>
        <taxon>Maleae</taxon>
        <taxon>Malus</taxon>
    </lineage>
</organism>
<gene>
    <name evidence="2" type="ORF">C1H46_006401</name>
</gene>
<name>A0A540NBM8_MALBA</name>
<reference evidence="2 3" key="1">
    <citation type="journal article" date="2019" name="G3 (Bethesda)">
        <title>Sequencing of a Wild Apple (Malus baccata) Genome Unravels the Differences Between Cultivated and Wild Apple Species Regarding Disease Resistance and Cold Tolerance.</title>
        <authorList>
            <person name="Chen X."/>
        </authorList>
    </citation>
    <scope>NUCLEOTIDE SEQUENCE [LARGE SCALE GENOMIC DNA]</scope>
    <source>
        <strain evidence="3">cv. Shandingzi</strain>
        <tissue evidence="2">Leaves</tissue>
    </source>
</reference>
<feature type="region of interest" description="Disordered" evidence="1">
    <location>
        <begin position="65"/>
        <end position="106"/>
    </location>
</feature>
<dbReference type="AlphaFoldDB" id="A0A540NBM8"/>
<comment type="caution">
    <text evidence="2">The sequence shown here is derived from an EMBL/GenBank/DDBJ whole genome shotgun (WGS) entry which is preliminary data.</text>
</comment>
<keyword evidence="3" id="KW-1185">Reference proteome</keyword>
<proteinExistence type="predicted"/>
<evidence type="ECO:0000313" key="2">
    <source>
        <dbReference type="EMBL" id="TQE07993.1"/>
    </source>
</evidence>
<protein>
    <submittedName>
        <fullName evidence="2">Uncharacterized protein</fullName>
    </submittedName>
</protein>
<evidence type="ECO:0000256" key="1">
    <source>
        <dbReference type="SAM" id="MobiDB-lite"/>
    </source>
</evidence>
<dbReference type="Proteomes" id="UP000315295">
    <property type="component" value="Unassembled WGS sequence"/>
</dbReference>